<dbReference type="GO" id="GO:0032993">
    <property type="term" value="C:protein-DNA complex"/>
    <property type="evidence" value="ECO:0007669"/>
    <property type="project" value="TreeGrafter"/>
</dbReference>
<dbReference type="FunFam" id="1.10.10.10:FF:000001">
    <property type="entry name" value="LysR family transcriptional regulator"/>
    <property type="match status" value="1"/>
</dbReference>
<dbReference type="Gene3D" id="3.40.190.10">
    <property type="entry name" value="Periplasmic binding protein-like II"/>
    <property type="match status" value="2"/>
</dbReference>
<dbReference type="InterPro" id="IPR005119">
    <property type="entry name" value="LysR_subst-bd"/>
</dbReference>
<dbReference type="RefSeq" id="WP_066539055.1">
    <property type="nucleotide sequence ID" value="NZ_JAOCAL010000014.1"/>
</dbReference>
<dbReference type="EMBL" id="PDEA01000001">
    <property type="protein sequence ID" value="PEH88741.1"/>
    <property type="molecule type" value="Genomic_DNA"/>
</dbReference>
<dbReference type="Pfam" id="PF03466">
    <property type="entry name" value="LysR_substrate"/>
    <property type="match status" value="1"/>
</dbReference>
<comment type="similarity">
    <text evidence="1">Belongs to the LysR transcriptional regulatory family.</text>
</comment>
<dbReference type="PROSITE" id="PS50931">
    <property type="entry name" value="HTH_LYSR"/>
    <property type="match status" value="1"/>
</dbReference>
<evidence type="ECO:0000259" key="5">
    <source>
        <dbReference type="PROSITE" id="PS50931"/>
    </source>
</evidence>
<comment type="caution">
    <text evidence="6">The sequence shown here is derived from an EMBL/GenBank/DDBJ whole genome shotgun (WGS) entry which is preliminary data.</text>
</comment>
<evidence type="ECO:0000313" key="7">
    <source>
        <dbReference type="Proteomes" id="UP000220246"/>
    </source>
</evidence>
<dbReference type="PANTHER" id="PTHR30346">
    <property type="entry name" value="TRANSCRIPTIONAL DUAL REGULATOR HCAR-RELATED"/>
    <property type="match status" value="1"/>
</dbReference>
<dbReference type="InterPro" id="IPR036388">
    <property type="entry name" value="WH-like_DNA-bd_sf"/>
</dbReference>
<dbReference type="AlphaFoldDB" id="A0A2A7UU69"/>
<reference evidence="7" key="1">
    <citation type="submission" date="2017-09" db="EMBL/GenBank/DDBJ databases">
        <title>FDA dAtabase for Regulatory Grade micrObial Sequences (FDA-ARGOS): Supporting development and validation of Infectious Disease Dx tests.</title>
        <authorList>
            <person name="Minogue T."/>
            <person name="Wolcott M."/>
            <person name="Wasieloski L."/>
            <person name="Aguilar W."/>
            <person name="Moore D."/>
            <person name="Tallon L."/>
            <person name="Sadzewicz L."/>
            <person name="Ott S."/>
            <person name="Zhao X."/>
            <person name="Nagaraj S."/>
            <person name="Vavikolanu K."/>
            <person name="Aluvathingal J."/>
            <person name="Nadendla S."/>
            <person name="Sichtig H."/>
        </authorList>
    </citation>
    <scope>NUCLEOTIDE SEQUENCE [LARGE SCALE GENOMIC DNA]</scope>
    <source>
        <strain evidence="7">FDAARGOS_394</strain>
    </source>
</reference>
<dbReference type="Gene3D" id="1.10.10.10">
    <property type="entry name" value="Winged helix-like DNA-binding domain superfamily/Winged helix DNA-binding domain"/>
    <property type="match status" value="1"/>
</dbReference>
<evidence type="ECO:0000256" key="4">
    <source>
        <dbReference type="ARBA" id="ARBA00023163"/>
    </source>
</evidence>
<dbReference type="GO" id="GO:0003700">
    <property type="term" value="F:DNA-binding transcription factor activity"/>
    <property type="evidence" value="ECO:0007669"/>
    <property type="project" value="InterPro"/>
</dbReference>
<keyword evidence="4" id="KW-0804">Transcription</keyword>
<dbReference type="GeneID" id="80800765"/>
<keyword evidence="3" id="KW-0238">DNA-binding</keyword>
<accession>A0A2A7UU69</accession>
<dbReference type="PRINTS" id="PR00039">
    <property type="entry name" value="HTHLYSR"/>
</dbReference>
<feature type="domain" description="HTH lysR-type" evidence="5">
    <location>
        <begin position="1"/>
        <end position="58"/>
    </location>
</feature>
<dbReference type="STRING" id="1219032.GCA_001515545_02774"/>
<dbReference type="Proteomes" id="UP000220246">
    <property type="component" value="Unassembled WGS sequence"/>
</dbReference>
<dbReference type="SUPFAM" id="SSF53850">
    <property type="entry name" value="Periplasmic binding protein-like II"/>
    <property type="match status" value="1"/>
</dbReference>
<evidence type="ECO:0000256" key="3">
    <source>
        <dbReference type="ARBA" id="ARBA00023125"/>
    </source>
</evidence>
<dbReference type="OrthoDB" id="5292387at2"/>
<keyword evidence="2" id="KW-0805">Transcription regulation</keyword>
<evidence type="ECO:0000256" key="2">
    <source>
        <dbReference type="ARBA" id="ARBA00023015"/>
    </source>
</evidence>
<dbReference type="InterPro" id="IPR000847">
    <property type="entry name" value="LysR_HTH_N"/>
</dbReference>
<dbReference type="InterPro" id="IPR036390">
    <property type="entry name" value="WH_DNA-bd_sf"/>
</dbReference>
<dbReference type="Pfam" id="PF00126">
    <property type="entry name" value="HTH_1"/>
    <property type="match status" value="1"/>
</dbReference>
<protein>
    <submittedName>
        <fullName evidence="6">LysR family transcriptional regulator</fullName>
    </submittedName>
</protein>
<dbReference type="GO" id="GO:0003677">
    <property type="term" value="F:DNA binding"/>
    <property type="evidence" value="ECO:0007669"/>
    <property type="project" value="UniProtKB-KW"/>
</dbReference>
<evidence type="ECO:0000313" key="6">
    <source>
        <dbReference type="EMBL" id="PEH88741.1"/>
    </source>
</evidence>
<evidence type="ECO:0000256" key="1">
    <source>
        <dbReference type="ARBA" id="ARBA00009437"/>
    </source>
</evidence>
<organism evidence="6 7">
    <name type="scientific">Comamonas terrigena</name>
    <dbReference type="NCBI Taxonomy" id="32013"/>
    <lineage>
        <taxon>Bacteria</taxon>
        <taxon>Pseudomonadati</taxon>
        <taxon>Pseudomonadota</taxon>
        <taxon>Betaproteobacteria</taxon>
        <taxon>Burkholderiales</taxon>
        <taxon>Comamonadaceae</taxon>
        <taxon>Comamonas</taxon>
    </lineage>
</organism>
<gene>
    <name evidence="6" type="ORF">CRM82_09125</name>
</gene>
<sequence>MELRQLQYFTVLAEELHFSRAAQRLHISQPPLSVAIKQLEAQLDAQLFERSSKEVRLTPAGTHLLAQARDILERARRAALDTRAVAHGMAGCLRLGFVGSSMYRGLPEALAQLQLLHPQVRVDLHELNSAEQVSALQQGKLDLALLHTMVVPDGLRARTLLREPFMACLPTHHALARQARVAVSDLSQERMVLFAESVSPEYFRSIRTLCQRAGFDPELRHEVRHWLSVLSLVSGGQGVSIVPACLQRVGMPGLAFRPLRQSAAHSELQAIWRPVPAHPLIDTLLQLLQERIAAVAAADAAPAPASD</sequence>
<proteinExistence type="inferred from homology"/>
<dbReference type="PANTHER" id="PTHR30346:SF28">
    <property type="entry name" value="HTH-TYPE TRANSCRIPTIONAL REGULATOR CYNR"/>
    <property type="match status" value="1"/>
</dbReference>
<dbReference type="SUPFAM" id="SSF46785">
    <property type="entry name" value="Winged helix' DNA-binding domain"/>
    <property type="match status" value="1"/>
</dbReference>
<keyword evidence="7" id="KW-1185">Reference proteome</keyword>
<name>A0A2A7UU69_COMTR</name>